<dbReference type="Proteomes" id="UP000005446">
    <property type="component" value="Unassembled WGS sequence"/>
</dbReference>
<reference evidence="1 2" key="1">
    <citation type="journal article" date="2012" name="Eukaryot. Cell">
        <title>Genome sequence of the fungus Glarea lozoyensis: the first genome sequence of a species from the Helotiaceae family.</title>
        <authorList>
            <person name="Youssar L."/>
            <person name="Gruening B.A."/>
            <person name="Erxleben A."/>
            <person name="Guenther S."/>
            <person name="Huettel W."/>
        </authorList>
    </citation>
    <scope>NUCLEOTIDE SEQUENCE [LARGE SCALE GENOMIC DNA]</scope>
    <source>
        <strain evidence="2">ATCC 74030 / MF5533</strain>
    </source>
</reference>
<gene>
    <name evidence="1" type="ORF">M7I_3796</name>
</gene>
<evidence type="ECO:0000313" key="2">
    <source>
        <dbReference type="Proteomes" id="UP000005446"/>
    </source>
</evidence>
<comment type="caution">
    <text evidence="1">The sequence shown here is derived from an EMBL/GenBank/DDBJ whole genome shotgun (WGS) entry which is preliminary data.</text>
</comment>
<dbReference type="HOGENOM" id="CLU_3143217_0_0_1"/>
<evidence type="ECO:0000313" key="1">
    <source>
        <dbReference type="EMBL" id="EHL00300.1"/>
    </source>
</evidence>
<name>H0EMG0_GLAL7</name>
<sequence>MLKRSVDESLLGLRGDWELRNSGLSLCIMGLDAEKAGSDLITRQRQKKK</sequence>
<protein>
    <submittedName>
        <fullName evidence="1">Uncharacterized protein</fullName>
    </submittedName>
</protein>
<dbReference type="EMBL" id="AGUE01000089">
    <property type="protein sequence ID" value="EHL00300.1"/>
    <property type="molecule type" value="Genomic_DNA"/>
</dbReference>
<organism evidence="1 2">
    <name type="scientific">Glarea lozoyensis (strain ATCC 74030 / MF5533)</name>
    <dbReference type="NCBI Taxonomy" id="1104152"/>
    <lineage>
        <taxon>Eukaryota</taxon>
        <taxon>Fungi</taxon>
        <taxon>Dikarya</taxon>
        <taxon>Ascomycota</taxon>
        <taxon>Pezizomycotina</taxon>
        <taxon>Leotiomycetes</taxon>
        <taxon>Helotiales</taxon>
        <taxon>Helotiaceae</taxon>
        <taxon>Glarea</taxon>
    </lineage>
</organism>
<keyword evidence="2" id="KW-1185">Reference proteome</keyword>
<dbReference type="InParanoid" id="H0EMG0"/>
<accession>H0EMG0</accession>
<dbReference type="AlphaFoldDB" id="H0EMG0"/>
<proteinExistence type="predicted"/>